<comment type="cofactor">
    <cofactor evidence="1">
        <name>Fe(2+)</name>
        <dbReference type="ChEBI" id="CHEBI:29033"/>
    </cofactor>
</comment>
<keyword evidence="2" id="KW-0479">Metal-binding</keyword>
<dbReference type="Gene3D" id="2.60.120.650">
    <property type="entry name" value="Cupin"/>
    <property type="match status" value="1"/>
</dbReference>
<feature type="domain" description="JmjC" evidence="4">
    <location>
        <begin position="99"/>
        <end position="236"/>
    </location>
</feature>
<dbReference type="PANTHER" id="PTHR13096:SF8">
    <property type="entry name" value="RIBOSOMAL OXYGENASE 1"/>
    <property type="match status" value="1"/>
</dbReference>
<dbReference type="InterPro" id="IPR039994">
    <property type="entry name" value="NO66-like"/>
</dbReference>
<dbReference type="Pfam" id="PF08007">
    <property type="entry name" value="JmjC_2"/>
    <property type="match status" value="1"/>
</dbReference>
<reference evidence="6" key="1">
    <citation type="journal article" date="2019" name="Int. J. Syst. Evol. Microbiol.">
        <title>The Global Catalogue of Microorganisms (GCM) 10K type strain sequencing project: providing services to taxonomists for standard genome sequencing and annotation.</title>
        <authorList>
            <consortium name="The Broad Institute Genomics Platform"/>
            <consortium name="The Broad Institute Genome Sequencing Center for Infectious Disease"/>
            <person name="Wu L."/>
            <person name="Ma J."/>
        </authorList>
    </citation>
    <scope>NUCLEOTIDE SEQUENCE [LARGE SCALE GENOMIC DNA]</scope>
    <source>
        <strain evidence="6">JCM 16902</strain>
    </source>
</reference>
<sequence>MTSNVLSPLVAAGGVLNSAYYGSKAVLLEDAVDVGGLPSVDDVFEWIDGSLLRRPYFSVLHDGVRPPDSEVLASRTIDGTTIKGFVDPAGVRRQLDSGATIKLNQIEDWHPLIRAMNDEMNAIFPAESKAYLFYTPAGKRGMRPHRDGSRVVAIQLAGVKEWHLYAEPEQAGARAGLDVDTSQEQVVLRGPGDVLYLPHGYAHAATAVDGPSLHITFTLAEPAPDMLVRAYVAQWVDSGGPERALAGQDPHSSLASVKALLGDLGDSGRTDAETLLQHALQAARTRDAS</sequence>
<name>A0ABP6ZLU1_9ACTN</name>
<evidence type="ECO:0000256" key="3">
    <source>
        <dbReference type="ARBA" id="ARBA00023004"/>
    </source>
</evidence>
<evidence type="ECO:0000256" key="1">
    <source>
        <dbReference type="ARBA" id="ARBA00001954"/>
    </source>
</evidence>
<organism evidence="5 6">
    <name type="scientific">Kineosporia mesophila</name>
    <dbReference type="NCBI Taxonomy" id="566012"/>
    <lineage>
        <taxon>Bacteria</taxon>
        <taxon>Bacillati</taxon>
        <taxon>Actinomycetota</taxon>
        <taxon>Actinomycetes</taxon>
        <taxon>Kineosporiales</taxon>
        <taxon>Kineosporiaceae</taxon>
        <taxon>Kineosporia</taxon>
    </lineage>
</organism>
<dbReference type="InterPro" id="IPR003347">
    <property type="entry name" value="JmjC_dom"/>
</dbReference>
<evidence type="ECO:0000313" key="6">
    <source>
        <dbReference type="Proteomes" id="UP001501074"/>
    </source>
</evidence>
<gene>
    <name evidence="5" type="ORF">GCM10022223_32720</name>
</gene>
<dbReference type="Proteomes" id="UP001501074">
    <property type="component" value="Unassembled WGS sequence"/>
</dbReference>
<keyword evidence="6" id="KW-1185">Reference proteome</keyword>
<evidence type="ECO:0000313" key="5">
    <source>
        <dbReference type="EMBL" id="GAA3613958.1"/>
    </source>
</evidence>
<protein>
    <recommendedName>
        <fullName evidence="4">JmjC domain-containing protein</fullName>
    </recommendedName>
</protein>
<dbReference type="SUPFAM" id="SSF51197">
    <property type="entry name" value="Clavaminate synthase-like"/>
    <property type="match status" value="1"/>
</dbReference>
<dbReference type="EMBL" id="BAAAZO010000005">
    <property type="protein sequence ID" value="GAA3613958.1"/>
    <property type="molecule type" value="Genomic_DNA"/>
</dbReference>
<proteinExistence type="predicted"/>
<dbReference type="PROSITE" id="PS51184">
    <property type="entry name" value="JMJC"/>
    <property type="match status" value="1"/>
</dbReference>
<evidence type="ECO:0000256" key="2">
    <source>
        <dbReference type="ARBA" id="ARBA00022723"/>
    </source>
</evidence>
<evidence type="ECO:0000259" key="4">
    <source>
        <dbReference type="PROSITE" id="PS51184"/>
    </source>
</evidence>
<comment type="caution">
    <text evidence="5">The sequence shown here is derived from an EMBL/GenBank/DDBJ whole genome shotgun (WGS) entry which is preliminary data.</text>
</comment>
<keyword evidence="3" id="KW-0408">Iron</keyword>
<accession>A0ABP6ZLU1</accession>
<dbReference type="PANTHER" id="PTHR13096">
    <property type="entry name" value="MINA53 MYC INDUCED NUCLEAR ANTIGEN"/>
    <property type="match status" value="1"/>
</dbReference>
<dbReference type="RefSeq" id="WP_231487672.1">
    <property type="nucleotide sequence ID" value="NZ_BAAAZO010000005.1"/>
</dbReference>